<comment type="caution">
    <text evidence="4">The sequence shown here is derived from an EMBL/GenBank/DDBJ whole genome shotgun (WGS) entry which is preliminary data.</text>
</comment>
<feature type="compositionally biased region" description="Polar residues" evidence="3">
    <location>
        <begin position="142"/>
        <end position="177"/>
    </location>
</feature>
<name>A0A9W8AQ15_9FUNG</name>
<dbReference type="GO" id="GO:0000184">
    <property type="term" value="P:nuclear-transcribed mRNA catabolic process, nonsense-mediated decay"/>
    <property type="evidence" value="ECO:0007669"/>
    <property type="project" value="UniProtKB-KW"/>
</dbReference>
<feature type="compositionally biased region" description="Polar residues" evidence="3">
    <location>
        <begin position="116"/>
        <end position="128"/>
    </location>
</feature>
<dbReference type="OrthoDB" id="5639379at2759"/>
<dbReference type="EMBL" id="JANBPY010000509">
    <property type="protein sequence ID" value="KAJ1966458.1"/>
    <property type="molecule type" value="Genomic_DNA"/>
</dbReference>
<feature type="compositionally biased region" description="Polar residues" evidence="3">
    <location>
        <begin position="76"/>
        <end position="85"/>
    </location>
</feature>
<dbReference type="PANTHER" id="PTHR14270">
    <property type="entry name" value="NONSENSE-MEDIATED MRNA DECAY FACTOR SMG9"/>
    <property type="match status" value="1"/>
</dbReference>
<organism evidence="4 5">
    <name type="scientific">Dispira parvispora</name>
    <dbReference type="NCBI Taxonomy" id="1520584"/>
    <lineage>
        <taxon>Eukaryota</taxon>
        <taxon>Fungi</taxon>
        <taxon>Fungi incertae sedis</taxon>
        <taxon>Zoopagomycota</taxon>
        <taxon>Kickxellomycotina</taxon>
        <taxon>Dimargaritomycetes</taxon>
        <taxon>Dimargaritales</taxon>
        <taxon>Dimargaritaceae</taxon>
        <taxon>Dispira</taxon>
    </lineage>
</organism>
<evidence type="ECO:0000256" key="2">
    <source>
        <dbReference type="ARBA" id="ARBA00023161"/>
    </source>
</evidence>
<evidence type="ECO:0000313" key="4">
    <source>
        <dbReference type="EMBL" id="KAJ1966458.1"/>
    </source>
</evidence>
<dbReference type="PANTHER" id="PTHR14270:SF0">
    <property type="entry name" value="NONSENSE-MEDIATED MRNA DECAY FACTOR SMG9"/>
    <property type="match status" value="1"/>
</dbReference>
<reference evidence="4" key="1">
    <citation type="submission" date="2022-07" db="EMBL/GenBank/DDBJ databases">
        <title>Phylogenomic reconstructions and comparative analyses of Kickxellomycotina fungi.</title>
        <authorList>
            <person name="Reynolds N.K."/>
            <person name="Stajich J.E."/>
            <person name="Barry K."/>
            <person name="Grigoriev I.V."/>
            <person name="Crous P."/>
            <person name="Smith M.E."/>
        </authorList>
    </citation>
    <scope>NUCLEOTIDE SEQUENCE</scope>
    <source>
        <strain evidence="4">RSA 1196</strain>
    </source>
</reference>
<keyword evidence="2" id="KW-0866">Nonsense-mediated mRNA decay</keyword>
<feature type="region of interest" description="Disordered" evidence="3">
    <location>
        <begin position="1"/>
        <end position="128"/>
    </location>
</feature>
<feature type="region of interest" description="Disordered" evidence="3">
    <location>
        <begin position="142"/>
        <end position="209"/>
    </location>
</feature>
<dbReference type="SUPFAM" id="SSF52540">
    <property type="entry name" value="P-loop containing nucleoside triphosphate hydrolases"/>
    <property type="match status" value="1"/>
</dbReference>
<comment type="similarity">
    <text evidence="1">Belongs to the SMG9 family.</text>
</comment>
<dbReference type="InterPro" id="IPR039177">
    <property type="entry name" value="SMG9"/>
</dbReference>
<sequence>MASRQRPGADPAAVPRLYDPKTGSLVPVVGARREPGRTPQRPRHSSRTYSPKGSPVAPPDNTLGPTQKDGRRRRTTLTAERSPSGTGIPVPMVHLRQTSATPTRPRLLPLDHRQTLDNPSSSVCVDTTSPRPSGVLFIPTSKSQQGVKSFATSSRARYSATESSVRGPQGTLKNSPSPLTPKATLPTKESRPRRTLRDRPGASLLHPEQQRHSVRLFTPHLGVNEENIRSITLPTHAPLVFSAVGAAGVGKTTLLTLLHDLDPIAGECRPPLTSTQDVNLTVTPVERFFLIDTLPLGHPICWERAYRPAFQALKKDTTHWLNWQYHQLVTFLTNVSDVLLVALDGRALNQPAQACSPNALELAPGDCDVLQLVARSLVFYHSDRQAIVQNLTHRTALYQRQSAQYAPRVCVVVNRSPAWLEDSSTYSVLCDSVLHWLKRGVETLSPELQSVVEPTLVTTTNTSTLTSTWNNPPFPSKHQTVIQFGDISITLYLLPDDNLRFEPPKNTTTHLQPDSSASFYDPFANSHDVDAMYAQPFSTACQTLRFHLLDQAKQATLKALATAKGPGDDGVQLSSTNPTQCSERAWLGLCSASWETIRRSDILKDTFL</sequence>
<feature type="compositionally biased region" description="Basic and acidic residues" evidence="3">
    <location>
        <begin position="188"/>
        <end position="200"/>
    </location>
</feature>
<evidence type="ECO:0000313" key="5">
    <source>
        <dbReference type="Proteomes" id="UP001150925"/>
    </source>
</evidence>
<evidence type="ECO:0000256" key="3">
    <source>
        <dbReference type="SAM" id="MobiDB-lite"/>
    </source>
</evidence>
<keyword evidence="5" id="KW-1185">Reference proteome</keyword>
<dbReference type="Proteomes" id="UP001150925">
    <property type="component" value="Unassembled WGS sequence"/>
</dbReference>
<dbReference type="AlphaFoldDB" id="A0A9W8AQ15"/>
<proteinExistence type="inferred from homology"/>
<protein>
    <submittedName>
        <fullName evidence="4">Uncharacterized protein</fullName>
    </submittedName>
</protein>
<dbReference type="InterPro" id="IPR027417">
    <property type="entry name" value="P-loop_NTPase"/>
</dbReference>
<evidence type="ECO:0000256" key="1">
    <source>
        <dbReference type="ARBA" id="ARBA00007712"/>
    </source>
</evidence>
<gene>
    <name evidence="4" type="ORF">IWQ62_002420</name>
</gene>
<accession>A0A9W8AQ15</accession>